<dbReference type="EMBL" id="PVNL01000069">
    <property type="protein sequence ID" value="PRQ06679.1"/>
    <property type="molecule type" value="Genomic_DNA"/>
</dbReference>
<accession>A0A2S9YNP1</accession>
<evidence type="ECO:0000256" key="1">
    <source>
        <dbReference type="ARBA" id="ARBA00022801"/>
    </source>
</evidence>
<feature type="region of interest" description="Disordered" evidence="4">
    <location>
        <begin position="1"/>
        <end position="52"/>
    </location>
</feature>
<keyword evidence="2" id="KW-0442">Lipid degradation</keyword>
<dbReference type="GO" id="GO:0003847">
    <property type="term" value="F:1-alkyl-2-acetylglycerophosphocholine esterase activity"/>
    <property type="evidence" value="ECO:0007669"/>
    <property type="project" value="TreeGrafter"/>
</dbReference>
<sequence>MSSGCSGETPPSQPSQAAASSQATTPGETAVTSTTMQPSQADTPAPVWLPELAPGPHAIGYRQQWFEDPTRSLIDPVTGDRIKRPILLAVWYPSDASVPSGEAMLVDDYLRVAAPKAGAWRARLEQHVQRVRDQEVFDGEPTDELAGLKTMARRDAEWAQGSFPIVLAHPGLGASFADNFVLWEHLASHGFVVVSGAFLDASGLGSAIEWDPGTSIADLDRMFEAAATWPSVDPARVVVIGHSYGAQAALAYAMAGRDLLAVVSLDSTLEYASADDPWYERPEPARYLGRRDKLRIPALIIHAGGRTDYVEGLTHAERTLVSMPGLRHNDFIAHGGVLRAAHTAHADPEIRAGFVQVADAVREFLSQVTTGTERPGAESLPPNWTQLPASPPPADLALVLAWIRELGPAAAYDRCAGQARCDAELLLNDAGYVLARSGSPTLAEQVFATVVDRVPDSWNAWDSWAELAEQQGLTAEAIQRYREALELVRVVERAQGESKGVVHSARIEARLADLASARR</sequence>
<dbReference type="AlphaFoldDB" id="A0A2S9YNP1"/>
<dbReference type="GO" id="GO:0016042">
    <property type="term" value="P:lipid catabolic process"/>
    <property type="evidence" value="ECO:0007669"/>
    <property type="project" value="UniProtKB-KW"/>
</dbReference>
<comment type="caution">
    <text evidence="5">The sequence shown here is derived from an EMBL/GenBank/DDBJ whole genome shotgun (WGS) entry which is preliminary data.</text>
</comment>
<gene>
    <name evidence="5" type="ORF">ENSA7_35550</name>
</gene>
<evidence type="ECO:0000313" key="5">
    <source>
        <dbReference type="EMBL" id="PRQ06679.1"/>
    </source>
</evidence>
<dbReference type="PANTHER" id="PTHR10272:SF0">
    <property type="entry name" value="PLATELET-ACTIVATING FACTOR ACETYLHYDROLASE"/>
    <property type="match status" value="1"/>
</dbReference>
<dbReference type="InterPro" id="IPR011990">
    <property type="entry name" value="TPR-like_helical_dom_sf"/>
</dbReference>
<dbReference type="Proteomes" id="UP000238823">
    <property type="component" value="Unassembled WGS sequence"/>
</dbReference>
<dbReference type="Gene3D" id="1.25.40.10">
    <property type="entry name" value="Tetratricopeptide repeat domain"/>
    <property type="match status" value="1"/>
</dbReference>
<feature type="compositionally biased region" description="Polar residues" evidence="4">
    <location>
        <begin position="30"/>
        <end position="42"/>
    </location>
</feature>
<feature type="compositionally biased region" description="Low complexity" evidence="4">
    <location>
        <begin position="14"/>
        <end position="26"/>
    </location>
</feature>
<protein>
    <submittedName>
        <fullName evidence="5">Alpha/beta hydrolase family protein</fullName>
    </submittedName>
</protein>
<evidence type="ECO:0000256" key="4">
    <source>
        <dbReference type="SAM" id="MobiDB-lite"/>
    </source>
</evidence>
<keyword evidence="1 5" id="KW-0378">Hydrolase</keyword>
<proteinExistence type="predicted"/>
<reference evidence="5 6" key="1">
    <citation type="submission" date="2018-03" db="EMBL/GenBank/DDBJ databases">
        <title>Draft Genome Sequences of the Obligatory Marine Myxobacteria Enhygromyxa salina SWB007.</title>
        <authorList>
            <person name="Poehlein A."/>
            <person name="Moghaddam J.A."/>
            <person name="Harms H."/>
            <person name="Alanjari M."/>
            <person name="Koenig G.M."/>
            <person name="Daniel R."/>
            <person name="Schaeberle T.F."/>
        </authorList>
    </citation>
    <scope>NUCLEOTIDE SEQUENCE [LARGE SCALE GENOMIC DNA]</scope>
    <source>
        <strain evidence="5 6">SWB007</strain>
    </source>
</reference>
<keyword evidence="3" id="KW-0443">Lipid metabolism</keyword>
<dbReference type="InterPro" id="IPR029058">
    <property type="entry name" value="AB_hydrolase_fold"/>
</dbReference>
<organism evidence="5 6">
    <name type="scientific">Enhygromyxa salina</name>
    <dbReference type="NCBI Taxonomy" id="215803"/>
    <lineage>
        <taxon>Bacteria</taxon>
        <taxon>Pseudomonadati</taxon>
        <taxon>Myxococcota</taxon>
        <taxon>Polyangia</taxon>
        <taxon>Nannocystales</taxon>
        <taxon>Nannocystaceae</taxon>
        <taxon>Enhygromyxa</taxon>
    </lineage>
</organism>
<dbReference type="SUPFAM" id="SSF53474">
    <property type="entry name" value="alpha/beta-Hydrolases"/>
    <property type="match status" value="1"/>
</dbReference>
<dbReference type="SUPFAM" id="SSF48452">
    <property type="entry name" value="TPR-like"/>
    <property type="match status" value="1"/>
</dbReference>
<dbReference type="PANTHER" id="PTHR10272">
    <property type="entry name" value="PLATELET-ACTIVATING FACTOR ACETYLHYDROLASE"/>
    <property type="match status" value="1"/>
</dbReference>
<evidence type="ECO:0000256" key="3">
    <source>
        <dbReference type="ARBA" id="ARBA00023098"/>
    </source>
</evidence>
<name>A0A2S9YNP1_9BACT</name>
<dbReference type="Gene3D" id="3.40.50.1820">
    <property type="entry name" value="alpha/beta hydrolase"/>
    <property type="match status" value="1"/>
</dbReference>
<evidence type="ECO:0000256" key="2">
    <source>
        <dbReference type="ARBA" id="ARBA00022963"/>
    </source>
</evidence>
<evidence type="ECO:0000313" key="6">
    <source>
        <dbReference type="Proteomes" id="UP000238823"/>
    </source>
</evidence>